<dbReference type="PANTHER" id="PTHR13874:SF12">
    <property type="entry name" value="ENDOTHELIN-3A"/>
    <property type="match status" value="1"/>
</dbReference>
<keyword evidence="3" id="KW-0964">Secreted</keyword>
<gene>
    <name evidence="8" type="ORF">F7725_020070</name>
</gene>
<protein>
    <recommendedName>
        <fullName evidence="7">Endothelin-like toxin domain-containing protein</fullName>
    </recommendedName>
</protein>
<keyword evidence="9" id="KW-1185">Reference proteome</keyword>
<dbReference type="InterPro" id="IPR020475">
    <property type="entry name" value="Endothelin"/>
</dbReference>
<dbReference type="InterPro" id="IPR001928">
    <property type="entry name" value="Endothln-like_toxin"/>
</dbReference>
<name>A0A7J5YN37_DISMA</name>
<dbReference type="EMBL" id="JAAKFY010000011">
    <property type="protein sequence ID" value="KAF3850351.1"/>
    <property type="molecule type" value="Genomic_DNA"/>
</dbReference>
<organism evidence="8 9">
    <name type="scientific">Dissostichus mawsoni</name>
    <name type="common">Antarctic cod</name>
    <dbReference type="NCBI Taxonomy" id="36200"/>
    <lineage>
        <taxon>Eukaryota</taxon>
        <taxon>Metazoa</taxon>
        <taxon>Chordata</taxon>
        <taxon>Craniata</taxon>
        <taxon>Vertebrata</taxon>
        <taxon>Euteleostomi</taxon>
        <taxon>Actinopterygii</taxon>
        <taxon>Neopterygii</taxon>
        <taxon>Teleostei</taxon>
        <taxon>Neoteleostei</taxon>
        <taxon>Acanthomorphata</taxon>
        <taxon>Eupercaria</taxon>
        <taxon>Perciformes</taxon>
        <taxon>Notothenioidei</taxon>
        <taxon>Nototheniidae</taxon>
        <taxon>Dissostichus</taxon>
    </lineage>
</organism>
<dbReference type="GO" id="GO:0005179">
    <property type="term" value="F:hormone activity"/>
    <property type="evidence" value="ECO:0007669"/>
    <property type="project" value="TreeGrafter"/>
</dbReference>
<evidence type="ECO:0000256" key="6">
    <source>
        <dbReference type="SAM" id="MobiDB-lite"/>
    </source>
</evidence>
<sequence>MNRAGDMSCKPEMQPCKSESCDLTNPADILQISCFLFGTGLIKHQKSVVFHAAELRLDDRCYQFIFSLLTHLMAAERWPTCRFKELDGYNESVSRKLFPTSVSRGEFSQDVFEVKFTMNSSVLEHLSHKKLTFYLCFLASTFAATSPTVEEGPLVQLPHTAHRRVKRCSCENQKDKECIFFCHIGIVWVNTPGNHEETTESLKSQISPHRRSGQVNSEISLLLSATSGRKAAGQTKDERRPN</sequence>
<keyword evidence="4" id="KW-0838">Vasoactive</keyword>
<evidence type="ECO:0000313" key="8">
    <source>
        <dbReference type="EMBL" id="KAF3850351.1"/>
    </source>
</evidence>
<dbReference type="AlphaFoldDB" id="A0A7J5YN37"/>
<dbReference type="GO" id="GO:0031708">
    <property type="term" value="F:endothelin B receptor binding"/>
    <property type="evidence" value="ECO:0007669"/>
    <property type="project" value="TreeGrafter"/>
</dbReference>
<evidence type="ECO:0000256" key="3">
    <source>
        <dbReference type="ARBA" id="ARBA00022525"/>
    </source>
</evidence>
<keyword evidence="5" id="KW-0839">Vasoconstrictor</keyword>
<evidence type="ECO:0000256" key="5">
    <source>
        <dbReference type="ARBA" id="ARBA00023322"/>
    </source>
</evidence>
<reference evidence="8 9" key="1">
    <citation type="submission" date="2020-03" db="EMBL/GenBank/DDBJ databases">
        <title>Dissostichus mawsoni Genome sequencing and assembly.</title>
        <authorList>
            <person name="Park H."/>
        </authorList>
    </citation>
    <scope>NUCLEOTIDE SEQUENCE [LARGE SCALE GENOMIC DNA]</scope>
    <source>
        <strain evidence="8">DM0001</strain>
        <tissue evidence="8">Muscle</tissue>
    </source>
</reference>
<dbReference type="GO" id="GO:0019229">
    <property type="term" value="P:regulation of vasoconstriction"/>
    <property type="evidence" value="ECO:0007669"/>
    <property type="project" value="InterPro"/>
</dbReference>
<dbReference type="PRINTS" id="PR00365">
    <property type="entry name" value="ENDOTHELIN"/>
</dbReference>
<feature type="region of interest" description="Disordered" evidence="6">
    <location>
        <begin position="220"/>
        <end position="242"/>
    </location>
</feature>
<comment type="similarity">
    <text evidence="2">Belongs to the endothelin/sarafotoxin family.</text>
</comment>
<dbReference type="GO" id="GO:0006874">
    <property type="term" value="P:intracellular calcium ion homeostasis"/>
    <property type="evidence" value="ECO:0007669"/>
    <property type="project" value="TreeGrafter"/>
</dbReference>
<evidence type="ECO:0000259" key="7">
    <source>
        <dbReference type="SMART" id="SM00272"/>
    </source>
</evidence>
<evidence type="ECO:0000256" key="4">
    <source>
        <dbReference type="ARBA" id="ARBA00022858"/>
    </source>
</evidence>
<accession>A0A7J5YN37</accession>
<feature type="domain" description="Endothelin-like toxin" evidence="7">
    <location>
        <begin position="167"/>
        <end position="188"/>
    </location>
</feature>
<comment type="caution">
    <text evidence="8">The sequence shown here is derived from an EMBL/GenBank/DDBJ whole genome shotgun (WGS) entry which is preliminary data.</text>
</comment>
<dbReference type="GO" id="GO:0014826">
    <property type="term" value="P:vein smooth muscle contraction"/>
    <property type="evidence" value="ECO:0007669"/>
    <property type="project" value="TreeGrafter"/>
</dbReference>
<dbReference type="SMART" id="SM00272">
    <property type="entry name" value="END"/>
    <property type="match status" value="1"/>
</dbReference>
<dbReference type="PANTHER" id="PTHR13874">
    <property type="entry name" value="ENDOTHELIN"/>
    <property type="match status" value="1"/>
</dbReference>
<dbReference type="OrthoDB" id="9362154at2759"/>
<dbReference type="Proteomes" id="UP000518266">
    <property type="component" value="Unassembled WGS sequence"/>
</dbReference>
<evidence type="ECO:0000256" key="1">
    <source>
        <dbReference type="ARBA" id="ARBA00004613"/>
    </source>
</evidence>
<dbReference type="GO" id="GO:0005615">
    <property type="term" value="C:extracellular space"/>
    <property type="evidence" value="ECO:0007669"/>
    <property type="project" value="TreeGrafter"/>
</dbReference>
<evidence type="ECO:0000313" key="9">
    <source>
        <dbReference type="Proteomes" id="UP000518266"/>
    </source>
</evidence>
<dbReference type="PROSITE" id="PS00270">
    <property type="entry name" value="ENDOTHELIN"/>
    <property type="match status" value="1"/>
</dbReference>
<dbReference type="InterPro" id="IPR019764">
    <property type="entry name" value="Endothelin_toxin_CS"/>
</dbReference>
<dbReference type="GO" id="GO:0003100">
    <property type="term" value="P:regulation of systemic arterial blood pressure by endothelin"/>
    <property type="evidence" value="ECO:0007669"/>
    <property type="project" value="TreeGrafter"/>
</dbReference>
<dbReference type="Pfam" id="PF00322">
    <property type="entry name" value="Endothelin"/>
    <property type="match status" value="1"/>
</dbReference>
<evidence type="ECO:0000256" key="2">
    <source>
        <dbReference type="ARBA" id="ARBA00010959"/>
    </source>
</evidence>
<comment type="subcellular location">
    <subcellularLocation>
        <location evidence="1">Secreted</location>
    </subcellularLocation>
</comment>
<proteinExistence type="inferred from homology"/>